<dbReference type="InterPro" id="IPR036388">
    <property type="entry name" value="WH-like_DNA-bd_sf"/>
</dbReference>
<dbReference type="InterPro" id="IPR032675">
    <property type="entry name" value="LRR_dom_sf"/>
</dbReference>
<organism evidence="6">
    <name type="scientific">Oryza punctata</name>
    <name type="common">Red rice</name>
    <dbReference type="NCBI Taxonomy" id="4537"/>
    <lineage>
        <taxon>Eukaryota</taxon>
        <taxon>Viridiplantae</taxon>
        <taxon>Streptophyta</taxon>
        <taxon>Embryophyta</taxon>
        <taxon>Tracheophyta</taxon>
        <taxon>Spermatophyta</taxon>
        <taxon>Magnoliopsida</taxon>
        <taxon>Liliopsida</taxon>
        <taxon>Poales</taxon>
        <taxon>Poaceae</taxon>
        <taxon>BOP clade</taxon>
        <taxon>Oryzoideae</taxon>
        <taxon>Oryzeae</taxon>
        <taxon>Oryzinae</taxon>
        <taxon>Oryza</taxon>
    </lineage>
</organism>
<feature type="domain" description="Disease resistance protein winged helix" evidence="4">
    <location>
        <begin position="441"/>
        <end position="514"/>
    </location>
</feature>
<dbReference type="GO" id="GO:0002758">
    <property type="term" value="P:innate immune response-activating signaling pathway"/>
    <property type="evidence" value="ECO:0007669"/>
    <property type="project" value="UniProtKB-ARBA"/>
</dbReference>
<accession>A0A0E0MEK1</accession>
<dbReference type="Gene3D" id="1.10.10.10">
    <property type="entry name" value="Winged helix-like DNA-binding domain superfamily/Winged helix DNA-binding domain"/>
    <property type="match status" value="1"/>
</dbReference>
<dbReference type="PANTHER" id="PTHR23155:SF1062">
    <property type="entry name" value="OS11G0579400 PROTEIN"/>
    <property type="match status" value="1"/>
</dbReference>
<feature type="region of interest" description="Disordered" evidence="3">
    <location>
        <begin position="704"/>
        <end position="726"/>
    </location>
</feature>
<keyword evidence="2" id="KW-0611">Plant defense</keyword>
<evidence type="ECO:0000256" key="3">
    <source>
        <dbReference type="SAM" id="MobiDB-lite"/>
    </source>
</evidence>
<evidence type="ECO:0000313" key="7">
    <source>
        <dbReference type="Proteomes" id="UP000026962"/>
    </source>
</evidence>
<feature type="region of interest" description="Disordered" evidence="3">
    <location>
        <begin position="179"/>
        <end position="229"/>
    </location>
</feature>
<dbReference type="SUPFAM" id="SSF52047">
    <property type="entry name" value="RNI-like"/>
    <property type="match status" value="1"/>
</dbReference>
<dbReference type="OMA" id="YHEIVLE"/>
<dbReference type="InterPro" id="IPR055414">
    <property type="entry name" value="LRR_R13L4/SHOC2-like"/>
</dbReference>
<proteinExistence type="predicted"/>
<evidence type="ECO:0000256" key="2">
    <source>
        <dbReference type="ARBA" id="ARBA00022821"/>
    </source>
</evidence>
<dbReference type="InterPro" id="IPR058922">
    <property type="entry name" value="WHD_DRP"/>
</dbReference>
<dbReference type="eggNOG" id="KOG4658">
    <property type="taxonomic scope" value="Eukaryota"/>
</dbReference>
<name>A0A0E0MEK1_ORYPU</name>
<evidence type="ECO:0000313" key="6">
    <source>
        <dbReference type="EnsemblPlants" id="OPUNC11G08780.1"/>
    </source>
</evidence>
<dbReference type="GO" id="GO:0042742">
    <property type="term" value="P:defense response to bacterium"/>
    <property type="evidence" value="ECO:0007669"/>
    <property type="project" value="UniProtKB-ARBA"/>
</dbReference>
<dbReference type="STRING" id="4537.A0A0E0MEK1"/>
<evidence type="ECO:0008006" key="8">
    <source>
        <dbReference type="Google" id="ProtNLM"/>
    </source>
</evidence>
<protein>
    <recommendedName>
        <fullName evidence="8">NB-ARC domain-containing protein</fullName>
    </recommendedName>
</protein>
<feature type="compositionally biased region" description="Polar residues" evidence="3">
    <location>
        <begin position="214"/>
        <end position="229"/>
    </location>
</feature>
<dbReference type="InterPro" id="IPR044974">
    <property type="entry name" value="Disease_R_plants"/>
</dbReference>
<dbReference type="Gramene" id="OPUNC11G08780.1">
    <property type="protein sequence ID" value="OPUNC11G08780.1"/>
    <property type="gene ID" value="OPUNC11G08780"/>
</dbReference>
<dbReference type="Pfam" id="PF23598">
    <property type="entry name" value="LRR_14"/>
    <property type="match status" value="1"/>
</dbReference>
<dbReference type="AlphaFoldDB" id="A0A0E0MEK1"/>
<evidence type="ECO:0000259" key="4">
    <source>
        <dbReference type="Pfam" id="PF23559"/>
    </source>
</evidence>
<dbReference type="PANTHER" id="PTHR23155">
    <property type="entry name" value="DISEASE RESISTANCE PROTEIN RP"/>
    <property type="match status" value="1"/>
</dbReference>
<dbReference type="GO" id="GO:0009626">
    <property type="term" value="P:plant-type hypersensitive response"/>
    <property type="evidence" value="ECO:0007669"/>
    <property type="project" value="UniProtKB-ARBA"/>
</dbReference>
<dbReference type="Pfam" id="PF23559">
    <property type="entry name" value="WHD_DRP"/>
    <property type="match status" value="1"/>
</dbReference>
<dbReference type="Proteomes" id="UP000026962">
    <property type="component" value="Chromosome 11"/>
</dbReference>
<evidence type="ECO:0000259" key="5">
    <source>
        <dbReference type="Pfam" id="PF23598"/>
    </source>
</evidence>
<evidence type="ECO:0000256" key="1">
    <source>
        <dbReference type="ARBA" id="ARBA00022737"/>
    </source>
</evidence>
<keyword evidence="1" id="KW-0677">Repeat</keyword>
<feature type="domain" description="Disease resistance R13L4/SHOC-2-like LRR" evidence="5">
    <location>
        <begin position="554"/>
        <end position="652"/>
    </location>
</feature>
<sequence>MKVVDKIQEIIKNQIHLVKAIELQPYLKVNPMKPEEDDDNMEGKISKGNSLGVLLALLVRSSAADETKEKVMSILPETEFYDHIIKTAAKKLKYQTEQVQVKQEGGANQQILLEPVRYEHILQEVFSKNSMRQQAQEQDTKQAATSAVTLAEDQIKEIIDKVKQEALREVSKTFLQQDQVNEDKCNKEQPTSVPAGGQGPTAEALTEETKEKGQQATGSNPTQDQIPQATVEQKTIEILDSIKETIEKMRYIRRKIERQLVMAGIVDEIQKHLGSVKKTLIILKIDHKYVREWEKTRNALSLLPKKAAVMIIMKTKGIQNIQIRAKEYCYPIEEPIDYSLVALYHEIVLEITSQQKNEDNYDPWIFSTILDKCEPHEFCWKIFTHTLYVKPRRSKEELHKLHNSLQAVPTKSLRSIAMKMFKFSYRDMPKEYQSCLLYLAIFPPGYKIRRSTLIGRWVAEGLITTDDWHWSSSVQKAEQCFEELIARWFVYSTDISAPGRVKSCTVGDLVHDFITEIAKKQRIVETRLSYHLARYFSIFNDLHLRGSDKIDDFFKRLSESSQWSRLKVLDLEGCQCFEKNRRYLRNICNKIMLLKYLSLRGTDVNWLPSEINNLRELEVLDIRQTKVPATAIEDIILLKLKRLLVGHTNPSPSSTTDTGTPFPSHVLVPEKIEKNAKKSKDLKDIGRLWQLRIEDKLSSDTMHTWRRSSPSVGMGSRNSVESSNGTEIGFEDKAAPEVEKIVLSTNIESITFAGAKQFPKLEELELNNTSYITATAVHGPDSEASFAPAATSATNLSPSTPTIAAATAAASTDLPLSTPTDPAPVAAAATDYAPSTSTTANNNDMFSEFLGNAKQIAKLLDESCDVSQLAFNKEKVLIKLNVLVVNCARITEIIFNSGACPKLEKVVWTFTEMKSFSGIDNLPRLKELEFNGESIPNHVKEAIGKHRNKTHCTEYKREIQEKTQGNTEEKLHGAPCCPFIRKDKR</sequence>
<dbReference type="FunFam" id="1.10.10.10:FF:000322">
    <property type="entry name" value="Probable disease resistance protein At1g63360"/>
    <property type="match status" value="1"/>
</dbReference>
<dbReference type="HOGENOM" id="CLU_000837_7_2_1"/>
<dbReference type="EnsemblPlants" id="OPUNC11G08780.1">
    <property type="protein sequence ID" value="OPUNC11G08780.1"/>
    <property type="gene ID" value="OPUNC11G08780"/>
</dbReference>
<keyword evidence="7" id="KW-1185">Reference proteome</keyword>
<dbReference type="Gene3D" id="3.80.10.10">
    <property type="entry name" value="Ribonuclease Inhibitor"/>
    <property type="match status" value="1"/>
</dbReference>
<reference evidence="6" key="2">
    <citation type="submission" date="2018-05" db="EMBL/GenBank/DDBJ databases">
        <title>OpunRS2 (Oryza punctata Reference Sequence Version 2).</title>
        <authorList>
            <person name="Zhang J."/>
            <person name="Kudrna D."/>
            <person name="Lee S."/>
            <person name="Talag J."/>
            <person name="Welchert J."/>
            <person name="Wing R.A."/>
        </authorList>
    </citation>
    <scope>NUCLEOTIDE SEQUENCE [LARGE SCALE GENOMIC DNA]</scope>
</reference>
<reference evidence="6" key="1">
    <citation type="submission" date="2015-04" db="UniProtKB">
        <authorList>
            <consortium name="EnsemblPlants"/>
        </authorList>
    </citation>
    <scope>IDENTIFICATION</scope>
</reference>